<comment type="caution">
    <text evidence="1">The sequence shown here is derived from an EMBL/GenBank/DDBJ whole genome shotgun (WGS) entry which is preliminary data.</text>
</comment>
<organism evidence="1 2">
    <name type="scientific">Fusarium equiseti</name>
    <name type="common">Fusarium scirpi</name>
    <dbReference type="NCBI Taxonomy" id="61235"/>
    <lineage>
        <taxon>Eukaryota</taxon>
        <taxon>Fungi</taxon>
        <taxon>Dikarya</taxon>
        <taxon>Ascomycota</taxon>
        <taxon>Pezizomycotina</taxon>
        <taxon>Sordariomycetes</taxon>
        <taxon>Hypocreomycetidae</taxon>
        <taxon>Hypocreales</taxon>
        <taxon>Nectriaceae</taxon>
        <taxon>Fusarium</taxon>
        <taxon>Fusarium incarnatum-equiseti species complex</taxon>
    </lineage>
</organism>
<dbReference type="AlphaFoldDB" id="A0A8J2NC12"/>
<evidence type="ECO:0000313" key="1">
    <source>
        <dbReference type="EMBL" id="CAG7558412.1"/>
    </source>
</evidence>
<reference evidence="1" key="1">
    <citation type="submission" date="2021-05" db="EMBL/GenBank/DDBJ databases">
        <authorList>
            <person name="Khan N."/>
        </authorList>
    </citation>
    <scope>NUCLEOTIDE SEQUENCE</scope>
</reference>
<dbReference type="EMBL" id="CAJSTJ010000124">
    <property type="protein sequence ID" value="CAG7558412.1"/>
    <property type="molecule type" value="Genomic_DNA"/>
</dbReference>
<name>A0A8J2NC12_FUSEQ</name>
<proteinExistence type="predicted"/>
<gene>
    <name evidence="1" type="ORF">FEQUK3_LOCUS4127</name>
</gene>
<protein>
    <submittedName>
        <fullName evidence="1">Uncharacterized protein</fullName>
    </submittedName>
</protein>
<evidence type="ECO:0000313" key="2">
    <source>
        <dbReference type="Proteomes" id="UP000693738"/>
    </source>
</evidence>
<accession>A0A8J2NC12</accession>
<dbReference type="Proteomes" id="UP000693738">
    <property type="component" value="Unassembled WGS sequence"/>
</dbReference>
<sequence length="186" mass="21322">MSGNIKDQERVDALAEKLNVLLVIAIQNESPKPPEQRLDVLDSRFDQDEFHGYLKELHTHIVAKLLAPPIGDIPNLRPDITLQEHQMYAVSKAELAMSSQLKGEIEMFFSDDSMPPFRLARDRANVDDNFRYKIIVTSYHQVSAELGRLCQSFKVIWAYHKGRLPYEDLPKRPTVTLFSGVFNLRG</sequence>